<feature type="region of interest" description="Disordered" evidence="1">
    <location>
        <begin position="1"/>
        <end position="23"/>
    </location>
</feature>
<evidence type="ECO:0000313" key="3">
    <source>
        <dbReference type="Proteomes" id="UP001595851"/>
    </source>
</evidence>
<name>A0ABV8GDJ1_9ACTN</name>
<organism evidence="2 3">
    <name type="scientific">Nonomuraea purpurea</name>
    <dbReference type="NCBI Taxonomy" id="1849276"/>
    <lineage>
        <taxon>Bacteria</taxon>
        <taxon>Bacillati</taxon>
        <taxon>Actinomycetota</taxon>
        <taxon>Actinomycetes</taxon>
        <taxon>Streptosporangiales</taxon>
        <taxon>Streptosporangiaceae</taxon>
        <taxon>Nonomuraea</taxon>
    </lineage>
</organism>
<protein>
    <submittedName>
        <fullName evidence="2">Uncharacterized protein</fullName>
    </submittedName>
</protein>
<keyword evidence="3" id="KW-1185">Reference proteome</keyword>
<comment type="caution">
    <text evidence="2">The sequence shown here is derived from an EMBL/GenBank/DDBJ whole genome shotgun (WGS) entry which is preliminary data.</text>
</comment>
<dbReference type="Proteomes" id="UP001595851">
    <property type="component" value="Unassembled WGS sequence"/>
</dbReference>
<gene>
    <name evidence="2" type="ORF">ACFOY2_23510</name>
</gene>
<evidence type="ECO:0000256" key="1">
    <source>
        <dbReference type="SAM" id="MobiDB-lite"/>
    </source>
</evidence>
<feature type="compositionally biased region" description="Basic and acidic residues" evidence="1">
    <location>
        <begin position="10"/>
        <end position="23"/>
    </location>
</feature>
<sequence>MPADQGGRAAQRDQPEPGADEWDRRVAAVLRYLEDGDPRP</sequence>
<dbReference type="RefSeq" id="WP_379530230.1">
    <property type="nucleotide sequence ID" value="NZ_JBHSBI010000011.1"/>
</dbReference>
<dbReference type="EMBL" id="JBHSBI010000011">
    <property type="protein sequence ID" value="MFC4010214.1"/>
    <property type="molecule type" value="Genomic_DNA"/>
</dbReference>
<proteinExistence type="predicted"/>
<evidence type="ECO:0000313" key="2">
    <source>
        <dbReference type="EMBL" id="MFC4010214.1"/>
    </source>
</evidence>
<accession>A0ABV8GDJ1</accession>
<reference evidence="3" key="1">
    <citation type="journal article" date="2019" name="Int. J. Syst. Evol. Microbiol.">
        <title>The Global Catalogue of Microorganisms (GCM) 10K type strain sequencing project: providing services to taxonomists for standard genome sequencing and annotation.</title>
        <authorList>
            <consortium name="The Broad Institute Genomics Platform"/>
            <consortium name="The Broad Institute Genome Sequencing Center for Infectious Disease"/>
            <person name="Wu L."/>
            <person name="Ma J."/>
        </authorList>
    </citation>
    <scope>NUCLEOTIDE SEQUENCE [LARGE SCALE GENOMIC DNA]</scope>
    <source>
        <strain evidence="3">TBRC 1276</strain>
    </source>
</reference>